<dbReference type="EMBL" id="AAFI02000013">
    <property type="protein sequence ID" value="EAL69854.1"/>
    <property type="molecule type" value="Genomic_DNA"/>
</dbReference>
<keyword evidence="7" id="KW-1185">Reference proteome</keyword>
<evidence type="ECO:0000313" key="7">
    <source>
        <dbReference type="Proteomes" id="UP000002195"/>
    </source>
</evidence>
<dbReference type="RefSeq" id="XP_643728.1">
    <property type="nucleotide sequence ID" value="XM_638636.1"/>
</dbReference>
<dbReference type="AlphaFoldDB" id="Q8T2Q1"/>
<dbReference type="VEuPathDB" id="AmoebaDB:DDB_G0275147"/>
<evidence type="ECO:0000313" key="6">
    <source>
        <dbReference type="EMBL" id="EAL69854.1"/>
    </source>
</evidence>
<dbReference type="Gene3D" id="3.10.120.10">
    <property type="entry name" value="Cytochrome b5-like heme/steroid binding domain"/>
    <property type="match status" value="1"/>
</dbReference>
<dbReference type="STRING" id="44689.Q8T2Q1"/>
<dbReference type="PhylomeDB" id="Q8T2Q1"/>
<gene>
    <name evidence="6" type="ORF">DDB_G0275147</name>
</gene>
<dbReference type="Pfam" id="PF00173">
    <property type="entry name" value="Cyt-b5"/>
    <property type="match status" value="1"/>
</dbReference>
<dbReference type="InterPro" id="IPR036400">
    <property type="entry name" value="Cyt_B5-like_heme/steroid_sf"/>
</dbReference>
<protein>
    <recommendedName>
        <fullName evidence="5">Cytochrome b5 heme-binding domain-containing protein</fullName>
    </recommendedName>
</protein>
<evidence type="ECO:0000256" key="4">
    <source>
        <dbReference type="ARBA" id="ARBA00038168"/>
    </source>
</evidence>
<dbReference type="OMA" id="NCIYDVT"/>
<accession>Q8T2Q1</accession>
<keyword evidence="3" id="KW-0408">Iron</keyword>
<dbReference type="InParanoid" id="Q8T2Q1"/>
<keyword evidence="2" id="KW-0479">Metal-binding</keyword>
<dbReference type="SMR" id="Q8T2Q1"/>
<dbReference type="PaxDb" id="44689-DDB0167499"/>
<dbReference type="SUPFAM" id="SSF55856">
    <property type="entry name" value="Cytochrome b5-like heme/steroid binding domain"/>
    <property type="match status" value="1"/>
</dbReference>
<accession>Q554I3</accession>
<comment type="caution">
    <text evidence="6">The sequence shown here is derived from an EMBL/GenBank/DDBJ whole genome shotgun (WGS) entry which is preliminary data.</text>
</comment>
<dbReference type="PANTHER" id="PTHR19359:SF25">
    <property type="entry name" value="CYTOCHROME B5 HEME-BINDING DOMAIN-CONTAINING PROTEIN"/>
    <property type="match status" value="1"/>
</dbReference>
<proteinExistence type="inferred from homology"/>
<sequence>MKFITLITLDNEEIEVSSTTKQLITSINIQNNNDNDKFNINIDSQYIDFLLDYVEWVEEHLEDYEKIQYTFKEKVEEDYLNEMLEITKDLGVLGLNDQLIKYLNLLSLRKNNYYSLEQVLQHQKSDDFWMILDNCIYDVTKWIDKHPGGDTILSGLDRDCAFYFEIYHRTDESFKKLNKFFIGYLNEEDLKNVPKRYYDKNCTEKMIMKYHQMNFGID</sequence>
<dbReference type="dictyBase" id="DDB_G0275147"/>
<dbReference type="eggNOG" id="KOG0537">
    <property type="taxonomic scope" value="Eukaryota"/>
</dbReference>
<name>Q8T2Q1_DICDI</name>
<evidence type="ECO:0000259" key="5">
    <source>
        <dbReference type="PROSITE" id="PS50255"/>
    </source>
</evidence>
<dbReference type="InterPro" id="IPR001199">
    <property type="entry name" value="Cyt_B5-like_heme/steroid-bd"/>
</dbReference>
<dbReference type="Proteomes" id="UP000002195">
    <property type="component" value="Unassembled WGS sequence"/>
</dbReference>
<evidence type="ECO:0000256" key="2">
    <source>
        <dbReference type="ARBA" id="ARBA00022723"/>
    </source>
</evidence>
<keyword evidence="1" id="KW-0349">Heme</keyword>
<organism evidence="6 7">
    <name type="scientific">Dictyostelium discoideum</name>
    <name type="common">Social amoeba</name>
    <dbReference type="NCBI Taxonomy" id="44689"/>
    <lineage>
        <taxon>Eukaryota</taxon>
        <taxon>Amoebozoa</taxon>
        <taxon>Evosea</taxon>
        <taxon>Eumycetozoa</taxon>
        <taxon>Dictyostelia</taxon>
        <taxon>Dictyosteliales</taxon>
        <taxon>Dictyosteliaceae</taxon>
        <taxon>Dictyostelium</taxon>
    </lineage>
</organism>
<feature type="domain" description="Cytochrome b5 heme-binding" evidence="5">
    <location>
        <begin position="111"/>
        <end position="186"/>
    </location>
</feature>
<evidence type="ECO:0000256" key="1">
    <source>
        <dbReference type="ARBA" id="ARBA00022617"/>
    </source>
</evidence>
<comment type="similarity">
    <text evidence="4">Belongs to the cytochrome b5 family.</text>
</comment>
<dbReference type="GO" id="GO:0046872">
    <property type="term" value="F:metal ion binding"/>
    <property type="evidence" value="ECO:0007669"/>
    <property type="project" value="UniProtKB-KW"/>
</dbReference>
<dbReference type="GO" id="GO:0016020">
    <property type="term" value="C:membrane"/>
    <property type="evidence" value="ECO:0000318"/>
    <property type="project" value="GO_Central"/>
</dbReference>
<dbReference type="KEGG" id="ddi:DDB_G0275147"/>
<dbReference type="PROSITE" id="PS50255">
    <property type="entry name" value="CYTOCHROME_B5_2"/>
    <property type="match status" value="1"/>
</dbReference>
<dbReference type="HOGENOM" id="CLU_1268920_0_0_1"/>
<dbReference type="FunCoup" id="Q8T2Q1">
    <property type="interactions" value="3"/>
</dbReference>
<dbReference type="GeneID" id="8619768"/>
<evidence type="ECO:0000256" key="3">
    <source>
        <dbReference type="ARBA" id="ARBA00023004"/>
    </source>
</evidence>
<dbReference type="SMART" id="SM01117">
    <property type="entry name" value="Cyt-b5"/>
    <property type="match status" value="1"/>
</dbReference>
<dbReference type="PANTHER" id="PTHR19359">
    <property type="entry name" value="CYTOCHROME B5"/>
    <property type="match status" value="1"/>
</dbReference>
<dbReference type="InterPro" id="IPR050668">
    <property type="entry name" value="Cytochrome_b5"/>
</dbReference>
<reference evidence="6 7" key="1">
    <citation type="journal article" date="2005" name="Nature">
        <title>The genome of the social amoeba Dictyostelium discoideum.</title>
        <authorList>
            <consortium name="The Dictyostelium discoideum Sequencing Consortium"/>
            <person name="Eichinger L."/>
            <person name="Pachebat J.A."/>
            <person name="Glockner G."/>
            <person name="Rajandream M.A."/>
            <person name="Sucgang R."/>
            <person name="Berriman M."/>
            <person name="Song J."/>
            <person name="Olsen R."/>
            <person name="Szafranski K."/>
            <person name="Xu Q."/>
            <person name="Tunggal B."/>
            <person name="Kummerfeld S."/>
            <person name="Madera M."/>
            <person name="Konfortov B.A."/>
            <person name="Rivero F."/>
            <person name="Bankier A.T."/>
            <person name="Lehmann R."/>
            <person name="Hamlin N."/>
            <person name="Davies R."/>
            <person name="Gaudet P."/>
            <person name="Fey P."/>
            <person name="Pilcher K."/>
            <person name="Chen G."/>
            <person name="Saunders D."/>
            <person name="Sodergren E."/>
            <person name="Davis P."/>
            <person name="Kerhornou A."/>
            <person name="Nie X."/>
            <person name="Hall N."/>
            <person name="Anjard C."/>
            <person name="Hemphill L."/>
            <person name="Bason N."/>
            <person name="Farbrother P."/>
            <person name="Desany B."/>
            <person name="Just E."/>
            <person name="Morio T."/>
            <person name="Rost R."/>
            <person name="Churcher C."/>
            <person name="Cooper J."/>
            <person name="Haydock S."/>
            <person name="van Driessche N."/>
            <person name="Cronin A."/>
            <person name="Goodhead I."/>
            <person name="Muzny D."/>
            <person name="Mourier T."/>
            <person name="Pain A."/>
            <person name="Lu M."/>
            <person name="Harper D."/>
            <person name="Lindsay R."/>
            <person name="Hauser H."/>
            <person name="James K."/>
            <person name="Quiles M."/>
            <person name="Madan Babu M."/>
            <person name="Saito T."/>
            <person name="Buchrieser C."/>
            <person name="Wardroper A."/>
            <person name="Felder M."/>
            <person name="Thangavelu M."/>
            <person name="Johnson D."/>
            <person name="Knights A."/>
            <person name="Loulseged H."/>
            <person name="Mungall K."/>
            <person name="Oliver K."/>
            <person name="Price C."/>
            <person name="Quail M.A."/>
            <person name="Urushihara H."/>
            <person name="Hernandez J."/>
            <person name="Rabbinowitsch E."/>
            <person name="Steffen D."/>
            <person name="Sanders M."/>
            <person name="Ma J."/>
            <person name="Kohara Y."/>
            <person name="Sharp S."/>
            <person name="Simmonds M."/>
            <person name="Spiegler S."/>
            <person name="Tivey A."/>
            <person name="Sugano S."/>
            <person name="White B."/>
            <person name="Walker D."/>
            <person name="Woodward J."/>
            <person name="Winckler T."/>
            <person name="Tanaka Y."/>
            <person name="Shaulsky G."/>
            <person name="Schleicher M."/>
            <person name="Weinstock G."/>
            <person name="Rosenthal A."/>
            <person name="Cox E.C."/>
            <person name="Chisholm R.L."/>
            <person name="Gibbs R."/>
            <person name="Loomis W.F."/>
            <person name="Platzer M."/>
            <person name="Kay R.R."/>
            <person name="Williams J."/>
            <person name="Dear P.H."/>
            <person name="Noegel A.A."/>
            <person name="Barrell B."/>
            <person name="Kuspa A."/>
        </authorList>
    </citation>
    <scope>NUCLEOTIDE SEQUENCE [LARGE SCALE GENOMIC DNA]</scope>
    <source>
        <strain evidence="6 7">AX4</strain>
    </source>
</reference>
<dbReference type="GO" id="GO:0020037">
    <property type="term" value="F:heme binding"/>
    <property type="evidence" value="ECO:0000318"/>
    <property type="project" value="GO_Central"/>
</dbReference>